<dbReference type="Gene3D" id="2.60.40.420">
    <property type="entry name" value="Cupredoxins - blue copper proteins"/>
    <property type="match status" value="1"/>
</dbReference>
<keyword evidence="6" id="KW-1185">Reference proteome</keyword>
<dbReference type="GO" id="GO:0009055">
    <property type="term" value="F:electron transfer activity"/>
    <property type="evidence" value="ECO:0007669"/>
    <property type="project" value="InterPro"/>
</dbReference>
<dbReference type="OrthoDB" id="2331100at2759"/>
<evidence type="ECO:0000256" key="2">
    <source>
        <dbReference type="ARBA" id="ARBA00023008"/>
    </source>
</evidence>
<sequence length="155" mass="17116">MYRYVAPALLTLASAAVHTVQVGRAGLVFVPETISAVQGDTIVFELFPGHNVVEGDFESPCQIDDDNFYSGPYSGTDSGAKKFVVNVTSNNPVYYFCSVQRHCHSGSGMVGGINIPFCFLGFFSLIRQRHKCRSQERSSVSISFSCYSVCHRRNR</sequence>
<evidence type="ECO:0000313" key="5">
    <source>
        <dbReference type="EMBL" id="KAJ4337383.1"/>
    </source>
</evidence>
<dbReference type="Pfam" id="PF00127">
    <property type="entry name" value="Copper-bind"/>
    <property type="match status" value="1"/>
</dbReference>
<evidence type="ECO:0000313" key="6">
    <source>
        <dbReference type="Proteomes" id="UP001140562"/>
    </source>
</evidence>
<keyword evidence="3" id="KW-0472">Membrane</keyword>
<name>A0A9W9C0G1_9PLEO</name>
<evidence type="ECO:0000256" key="1">
    <source>
        <dbReference type="ARBA" id="ARBA00022723"/>
    </source>
</evidence>
<feature type="domain" description="Blue (type 1) copper" evidence="4">
    <location>
        <begin position="20"/>
        <end position="114"/>
    </location>
</feature>
<reference evidence="5" key="1">
    <citation type="submission" date="2022-10" db="EMBL/GenBank/DDBJ databases">
        <title>Tapping the CABI collections for fungal endophytes: first genome assemblies for Collariella, Neodidymelliopsis, Ascochyta clinopodiicola, Didymella pomorum, Didymosphaeria variabile, Neocosmospora piperis and Neocucurbitaria cava.</title>
        <authorList>
            <person name="Hill R."/>
        </authorList>
    </citation>
    <scope>NUCLEOTIDE SEQUENCE</scope>
    <source>
        <strain evidence="5">IMI 360193</strain>
    </source>
</reference>
<dbReference type="SUPFAM" id="SSF49503">
    <property type="entry name" value="Cupredoxins"/>
    <property type="match status" value="1"/>
</dbReference>
<dbReference type="InterPro" id="IPR000923">
    <property type="entry name" value="BlueCu_1"/>
</dbReference>
<keyword evidence="3" id="KW-0812">Transmembrane</keyword>
<dbReference type="Proteomes" id="UP001140562">
    <property type="component" value="Unassembled WGS sequence"/>
</dbReference>
<dbReference type="PANTHER" id="PTHR34883">
    <property type="entry name" value="SERINE-RICH PROTEIN, PUTATIVE-RELATED-RELATED"/>
    <property type="match status" value="1"/>
</dbReference>
<proteinExistence type="predicted"/>
<dbReference type="AlphaFoldDB" id="A0A9W9C0G1"/>
<keyword evidence="1" id="KW-0479">Metal-binding</keyword>
<dbReference type="InterPro" id="IPR052953">
    <property type="entry name" value="Ser-rich/MCO-related"/>
</dbReference>
<evidence type="ECO:0000256" key="3">
    <source>
        <dbReference type="SAM" id="Phobius"/>
    </source>
</evidence>
<keyword evidence="2" id="KW-0186">Copper</keyword>
<feature type="transmembrane region" description="Helical" evidence="3">
    <location>
        <begin position="106"/>
        <end position="126"/>
    </location>
</feature>
<evidence type="ECO:0000259" key="4">
    <source>
        <dbReference type="Pfam" id="PF00127"/>
    </source>
</evidence>
<gene>
    <name evidence="5" type="ORF">N0V87_004706</name>
</gene>
<dbReference type="CDD" id="cd00920">
    <property type="entry name" value="Cupredoxin"/>
    <property type="match status" value="1"/>
</dbReference>
<protein>
    <recommendedName>
        <fullName evidence="4">Blue (type 1) copper domain-containing protein</fullName>
    </recommendedName>
</protein>
<comment type="caution">
    <text evidence="5">The sequence shown here is derived from an EMBL/GenBank/DDBJ whole genome shotgun (WGS) entry which is preliminary data.</text>
</comment>
<dbReference type="PANTHER" id="PTHR34883:SF15">
    <property type="entry name" value="EXTRACELLULAR SERINE-RICH PROTEIN"/>
    <property type="match status" value="1"/>
</dbReference>
<dbReference type="GO" id="GO:0005507">
    <property type="term" value="F:copper ion binding"/>
    <property type="evidence" value="ECO:0007669"/>
    <property type="project" value="InterPro"/>
</dbReference>
<dbReference type="InterPro" id="IPR008972">
    <property type="entry name" value="Cupredoxin"/>
</dbReference>
<organism evidence="5 6">
    <name type="scientific">Didymella glomerata</name>
    <dbReference type="NCBI Taxonomy" id="749621"/>
    <lineage>
        <taxon>Eukaryota</taxon>
        <taxon>Fungi</taxon>
        <taxon>Dikarya</taxon>
        <taxon>Ascomycota</taxon>
        <taxon>Pezizomycotina</taxon>
        <taxon>Dothideomycetes</taxon>
        <taxon>Pleosporomycetidae</taxon>
        <taxon>Pleosporales</taxon>
        <taxon>Pleosporineae</taxon>
        <taxon>Didymellaceae</taxon>
        <taxon>Didymella</taxon>
    </lineage>
</organism>
<accession>A0A9W9C0G1</accession>
<keyword evidence="3" id="KW-1133">Transmembrane helix</keyword>
<dbReference type="EMBL" id="JAPEUV010000039">
    <property type="protein sequence ID" value="KAJ4337383.1"/>
    <property type="molecule type" value="Genomic_DNA"/>
</dbReference>